<dbReference type="OrthoDB" id="9769912at2"/>
<dbReference type="InterPro" id="IPR000870">
    <property type="entry name" value="Homoserine_kinase"/>
</dbReference>
<dbReference type="GO" id="GO:0009088">
    <property type="term" value="P:threonine biosynthetic process"/>
    <property type="evidence" value="ECO:0007669"/>
    <property type="project" value="UniProtKB-UniRule"/>
</dbReference>
<dbReference type="InterPro" id="IPR006203">
    <property type="entry name" value="GHMP_knse_ATP-bd_CS"/>
</dbReference>
<dbReference type="AlphaFoldDB" id="A0A4R1LR35"/>
<accession>A0A4R1LR35</accession>
<evidence type="ECO:0000256" key="5">
    <source>
        <dbReference type="ARBA" id="ARBA00022605"/>
    </source>
</evidence>
<evidence type="ECO:0000256" key="7">
    <source>
        <dbReference type="ARBA" id="ARBA00022697"/>
    </source>
</evidence>
<comment type="caution">
    <text evidence="15">The sequence shown here is derived from an EMBL/GenBank/DDBJ whole genome shotgun (WGS) entry which is preliminary data.</text>
</comment>
<comment type="function">
    <text evidence="12">Catalyzes the ATP-dependent phosphorylation of L-homoserine to L-homoserine phosphate.</text>
</comment>
<dbReference type="InterPro" id="IPR020568">
    <property type="entry name" value="Ribosomal_Su5_D2-typ_SF"/>
</dbReference>
<dbReference type="EMBL" id="SMGO01000003">
    <property type="protein sequence ID" value="TCK80774.1"/>
    <property type="molecule type" value="Genomic_DNA"/>
</dbReference>
<dbReference type="Pfam" id="PF00288">
    <property type="entry name" value="GHMP_kinases_N"/>
    <property type="match status" value="1"/>
</dbReference>
<dbReference type="Pfam" id="PF08544">
    <property type="entry name" value="GHMP_kinases_C"/>
    <property type="match status" value="1"/>
</dbReference>
<keyword evidence="12" id="KW-0963">Cytoplasm</keyword>
<dbReference type="UniPathway" id="UPA00050">
    <property type="reaction ID" value="UER00064"/>
</dbReference>
<dbReference type="Gene3D" id="3.30.70.890">
    <property type="entry name" value="GHMP kinase, C-terminal domain"/>
    <property type="match status" value="1"/>
</dbReference>
<keyword evidence="7 12" id="KW-0791">Threonine biosynthesis</keyword>
<evidence type="ECO:0000256" key="11">
    <source>
        <dbReference type="ARBA" id="ARBA00049375"/>
    </source>
</evidence>
<dbReference type="Proteomes" id="UP000294616">
    <property type="component" value="Unassembled WGS sequence"/>
</dbReference>
<dbReference type="EC" id="2.7.1.39" evidence="3 12"/>
<evidence type="ECO:0000259" key="14">
    <source>
        <dbReference type="Pfam" id="PF08544"/>
    </source>
</evidence>
<dbReference type="SUPFAM" id="SSF54211">
    <property type="entry name" value="Ribosomal protein S5 domain 2-like"/>
    <property type="match status" value="1"/>
</dbReference>
<keyword evidence="8 12" id="KW-0547">Nucleotide-binding</keyword>
<dbReference type="NCBIfam" id="TIGR00191">
    <property type="entry name" value="thrB"/>
    <property type="match status" value="1"/>
</dbReference>
<dbReference type="RefSeq" id="WP_132225413.1">
    <property type="nucleotide sequence ID" value="NZ_SMGO01000003.1"/>
</dbReference>
<evidence type="ECO:0000256" key="12">
    <source>
        <dbReference type="HAMAP-Rule" id="MF_00384"/>
    </source>
</evidence>
<name>A0A4R1LR35_9SPHI</name>
<gene>
    <name evidence="12" type="primary">thrB</name>
    <name evidence="15" type="ORF">C8N28_2528</name>
</gene>
<evidence type="ECO:0000256" key="6">
    <source>
        <dbReference type="ARBA" id="ARBA00022679"/>
    </source>
</evidence>
<dbReference type="HAMAP" id="MF_00384">
    <property type="entry name" value="Homoser_kinase"/>
    <property type="match status" value="1"/>
</dbReference>
<evidence type="ECO:0000256" key="10">
    <source>
        <dbReference type="ARBA" id="ARBA00022840"/>
    </source>
</evidence>
<dbReference type="Gene3D" id="3.30.230.10">
    <property type="match status" value="1"/>
</dbReference>
<evidence type="ECO:0000313" key="16">
    <source>
        <dbReference type="Proteomes" id="UP000294616"/>
    </source>
</evidence>
<evidence type="ECO:0000256" key="9">
    <source>
        <dbReference type="ARBA" id="ARBA00022777"/>
    </source>
</evidence>
<dbReference type="SUPFAM" id="SSF55060">
    <property type="entry name" value="GHMP Kinase, C-terminal domain"/>
    <property type="match status" value="1"/>
</dbReference>
<feature type="domain" description="GHMP kinase N-terminal" evidence="13">
    <location>
        <begin position="80"/>
        <end position="166"/>
    </location>
</feature>
<keyword evidence="9 12" id="KW-0418">Kinase</keyword>
<evidence type="ECO:0000256" key="4">
    <source>
        <dbReference type="ARBA" id="ARBA00017858"/>
    </source>
</evidence>
<dbReference type="PRINTS" id="PR00958">
    <property type="entry name" value="HOMSERKINASE"/>
</dbReference>
<dbReference type="InterPro" id="IPR014721">
    <property type="entry name" value="Ribsml_uS5_D2-typ_fold_subgr"/>
</dbReference>
<evidence type="ECO:0000256" key="8">
    <source>
        <dbReference type="ARBA" id="ARBA00022741"/>
    </source>
</evidence>
<organism evidence="15 16">
    <name type="scientific">Albibacterium bauzanense</name>
    <dbReference type="NCBI Taxonomy" id="653929"/>
    <lineage>
        <taxon>Bacteria</taxon>
        <taxon>Pseudomonadati</taxon>
        <taxon>Bacteroidota</taxon>
        <taxon>Sphingobacteriia</taxon>
        <taxon>Sphingobacteriales</taxon>
        <taxon>Sphingobacteriaceae</taxon>
        <taxon>Albibacterium</taxon>
    </lineage>
</organism>
<dbReference type="PANTHER" id="PTHR20861:SF1">
    <property type="entry name" value="HOMOSERINE KINASE"/>
    <property type="match status" value="1"/>
</dbReference>
<dbReference type="GO" id="GO:0005737">
    <property type="term" value="C:cytoplasm"/>
    <property type="evidence" value="ECO:0007669"/>
    <property type="project" value="UniProtKB-SubCell"/>
</dbReference>
<protein>
    <recommendedName>
        <fullName evidence="4 12">Homoserine kinase</fullName>
        <shortName evidence="12">HK</shortName>
        <shortName evidence="12">HSK</shortName>
        <ecNumber evidence="3 12">2.7.1.39</ecNumber>
    </recommendedName>
</protein>
<comment type="catalytic activity">
    <reaction evidence="11 12">
        <text>L-homoserine + ATP = O-phospho-L-homoserine + ADP + H(+)</text>
        <dbReference type="Rhea" id="RHEA:13985"/>
        <dbReference type="ChEBI" id="CHEBI:15378"/>
        <dbReference type="ChEBI" id="CHEBI:30616"/>
        <dbReference type="ChEBI" id="CHEBI:57476"/>
        <dbReference type="ChEBI" id="CHEBI:57590"/>
        <dbReference type="ChEBI" id="CHEBI:456216"/>
        <dbReference type="EC" id="2.7.1.39"/>
    </reaction>
</comment>
<dbReference type="GO" id="GO:0005524">
    <property type="term" value="F:ATP binding"/>
    <property type="evidence" value="ECO:0007669"/>
    <property type="project" value="UniProtKB-UniRule"/>
</dbReference>
<keyword evidence="10 12" id="KW-0067">ATP-binding</keyword>
<comment type="subcellular location">
    <subcellularLocation>
        <location evidence="12">Cytoplasm</location>
    </subcellularLocation>
</comment>
<evidence type="ECO:0000256" key="3">
    <source>
        <dbReference type="ARBA" id="ARBA00012078"/>
    </source>
</evidence>
<dbReference type="NCBIfam" id="NF002288">
    <property type="entry name" value="PRK01212.1-4"/>
    <property type="match status" value="1"/>
</dbReference>
<evidence type="ECO:0000256" key="1">
    <source>
        <dbReference type="ARBA" id="ARBA00005015"/>
    </source>
</evidence>
<reference evidence="15 16" key="1">
    <citation type="submission" date="2019-03" db="EMBL/GenBank/DDBJ databases">
        <title>Genomic Encyclopedia of Archaeal and Bacterial Type Strains, Phase II (KMG-II): from individual species to whole genera.</title>
        <authorList>
            <person name="Goeker M."/>
        </authorList>
    </citation>
    <scope>NUCLEOTIDE SEQUENCE [LARGE SCALE GENOMIC DNA]</scope>
    <source>
        <strain evidence="15 16">DSM 22554</strain>
    </source>
</reference>
<feature type="domain" description="GHMP kinase C-terminal" evidence="14">
    <location>
        <begin position="233"/>
        <end position="304"/>
    </location>
</feature>
<feature type="binding site" evidence="12">
    <location>
        <begin position="107"/>
        <end position="117"/>
    </location>
    <ligand>
        <name>ATP</name>
        <dbReference type="ChEBI" id="CHEBI:30616"/>
    </ligand>
</feature>
<evidence type="ECO:0000259" key="13">
    <source>
        <dbReference type="Pfam" id="PF00288"/>
    </source>
</evidence>
<dbReference type="InterPro" id="IPR036554">
    <property type="entry name" value="GHMP_kinase_C_sf"/>
</dbReference>
<dbReference type="InterPro" id="IPR013750">
    <property type="entry name" value="GHMP_kinase_C_dom"/>
</dbReference>
<comment type="pathway">
    <text evidence="1 12">Amino-acid biosynthesis; L-threonine biosynthesis; L-threonine from L-aspartate: step 4/5.</text>
</comment>
<evidence type="ECO:0000313" key="15">
    <source>
        <dbReference type="EMBL" id="TCK80774.1"/>
    </source>
</evidence>
<evidence type="ECO:0000256" key="2">
    <source>
        <dbReference type="ARBA" id="ARBA00007370"/>
    </source>
</evidence>
<comment type="similarity">
    <text evidence="2 12">Belongs to the GHMP kinase family. Homoserine kinase subfamily.</text>
</comment>
<dbReference type="PIRSF" id="PIRSF000676">
    <property type="entry name" value="Homoser_kin"/>
    <property type="match status" value="1"/>
</dbReference>
<sequence length="325" mass="35301">MESVESKALPHVGKQLKEEVRVFAPATVANVICGYDILGFALDEPGDEVIMRRTKEAGVKIVNIQGDDGRLPWAAEKNTVSASVQNYLELIGRNDIGVEIELFKHMPIGSGLGSSAASTVAGLYAINQLLGQPISQRELLPLAMKGEELACGYPHADNVAPSLLGGFTLVRSYEPLDVIHLPVPANLYCSVIFPHVDVPTRAAREMIRKKVLLKDAVQQWGNIAGLVSGLFMEDYDLISRSMEDVLIEPTRAILIPEFYEMRKIAMSAGALSFGISGSGPSVFSFTTNRELAQEISHKISKHLNAHGIECNTYVSSINSDGPKEI</sequence>
<proteinExistence type="inferred from homology"/>
<dbReference type="InterPro" id="IPR006204">
    <property type="entry name" value="GHMP_kinase_N_dom"/>
</dbReference>
<dbReference type="PROSITE" id="PS00627">
    <property type="entry name" value="GHMP_KINASES_ATP"/>
    <property type="match status" value="1"/>
</dbReference>
<keyword evidence="16" id="KW-1185">Reference proteome</keyword>
<dbReference type="GO" id="GO:0004413">
    <property type="term" value="F:homoserine kinase activity"/>
    <property type="evidence" value="ECO:0007669"/>
    <property type="project" value="UniProtKB-UniRule"/>
</dbReference>
<keyword evidence="5 12" id="KW-0028">Amino-acid biosynthesis</keyword>
<dbReference type="PANTHER" id="PTHR20861">
    <property type="entry name" value="HOMOSERINE/4-DIPHOSPHOCYTIDYL-2-C-METHYL-D-ERYTHRITOL KINASE"/>
    <property type="match status" value="1"/>
</dbReference>
<keyword evidence="6 12" id="KW-0808">Transferase</keyword>